<sequence length="214" mass="23694">MKIFWCYLYVILLVLPAVSHPPPSHQQQHPPQLNFYLKNSLSANDATTAIVLSIIGTLVVGFACHWNNKLKQPWYILLSDTYTGSNKLSRSSFGHPRHVLAKYGLVEQAPLTSKNEDPVDVKFILVITIIMLAMKKSGSFILLLRNSHTSISISKHCNFDTMKILTIMVSITGAHVTGFACHCAYKKEGAAGKTTTLSGSARRGGMHLELYLSH</sequence>
<keyword evidence="2" id="KW-0732">Signal</keyword>
<dbReference type="AlphaFoldDB" id="A0A6L2KEZ7"/>
<proteinExistence type="predicted"/>
<reference evidence="3" key="1">
    <citation type="journal article" date="2019" name="Sci. Rep.">
        <title>Draft genome of Tanacetum cinerariifolium, the natural source of mosquito coil.</title>
        <authorList>
            <person name="Yamashiro T."/>
            <person name="Shiraishi A."/>
            <person name="Satake H."/>
            <person name="Nakayama K."/>
        </authorList>
    </citation>
    <scope>NUCLEOTIDE SEQUENCE</scope>
</reference>
<comment type="caution">
    <text evidence="3">The sequence shown here is derived from an EMBL/GenBank/DDBJ whole genome shotgun (WGS) entry which is preliminary data.</text>
</comment>
<feature type="signal peptide" evidence="2">
    <location>
        <begin position="1"/>
        <end position="19"/>
    </location>
</feature>
<organism evidence="3">
    <name type="scientific">Tanacetum cinerariifolium</name>
    <name type="common">Dalmatian daisy</name>
    <name type="synonym">Chrysanthemum cinerariifolium</name>
    <dbReference type="NCBI Taxonomy" id="118510"/>
    <lineage>
        <taxon>Eukaryota</taxon>
        <taxon>Viridiplantae</taxon>
        <taxon>Streptophyta</taxon>
        <taxon>Embryophyta</taxon>
        <taxon>Tracheophyta</taxon>
        <taxon>Spermatophyta</taxon>
        <taxon>Magnoliopsida</taxon>
        <taxon>eudicotyledons</taxon>
        <taxon>Gunneridae</taxon>
        <taxon>Pentapetalae</taxon>
        <taxon>asterids</taxon>
        <taxon>campanulids</taxon>
        <taxon>Asterales</taxon>
        <taxon>Asteraceae</taxon>
        <taxon>Asteroideae</taxon>
        <taxon>Anthemideae</taxon>
        <taxon>Anthemidinae</taxon>
        <taxon>Tanacetum</taxon>
    </lineage>
</organism>
<evidence type="ECO:0000256" key="2">
    <source>
        <dbReference type="SAM" id="SignalP"/>
    </source>
</evidence>
<dbReference type="EMBL" id="BKCJ010002350">
    <property type="protein sequence ID" value="GEU47956.1"/>
    <property type="molecule type" value="Genomic_DNA"/>
</dbReference>
<keyword evidence="1" id="KW-1133">Transmembrane helix</keyword>
<feature type="transmembrane region" description="Helical" evidence="1">
    <location>
        <begin position="164"/>
        <end position="185"/>
    </location>
</feature>
<feature type="transmembrane region" description="Helical" evidence="1">
    <location>
        <begin position="43"/>
        <end position="64"/>
    </location>
</feature>
<protein>
    <submittedName>
        <fullName evidence="3">Uncharacterized protein</fullName>
    </submittedName>
</protein>
<name>A0A6L2KEZ7_TANCI</name>
<evidence type="ECO:0000256" key="1">
    <source>
        <dbReference type="SAM" id="Phobius"/>
    </source>
</evidence>
<keyword evidence="1" id="KW-0472">Membrane</keyword>
<evidence type="ECO:0000313" key="3">
    <source>
        <dbReference type="EMBL" id="GEU47956.1"/>
    </source>
</evidence>
<gene>
    <name evidence="3" type="ORF">Tci_019934</name>
</gene>
<feature type="chain" id="PRO_5026752131" evidence="2">
    <location>
        <begin position="20"/>
        <end position="214"/>
    </location>
</feature>
<keyword evidence="1" id="KW-0812">Transmembrane</keyword>
<feature type="transmembrane region" description="Helical" evidence="1">
    <location>
        <begin position="123"/>
        <end position="144"/>
    </location>
</feature>
<accession>A0A6L2KEZ7</accession>